<gene>
    <name evidence="2" type="ORF">BU23DRAFT_568852</name>
</gene>
<organism evidence="2 3">
    <name type="scientific">Bimuria novae-zelandiae CBS 107.79</name>
    <dbReference type="NCBI Taxonomy" id="1447943"/>
    <lineage>
        <taxon>Eukaryota</taxon>
        <taxon>Fungi</taxon>
        <taxon>Dikarya</taxon>
        <taxon>Ascomycota</taxon>
        <taxon>Pezizomycotina</taxon>
        <taxon>Dothideomycetes</taxon>
        <taxon>Pleosporomycetidae</taxon>
        <taxon>Pleosporales</taxon>
        <taxon>Massarineae</taxon>
        <taxon>Didymosphaeriaceae</taxon>
        <taxon>Bimuria</taxon>
    </lineage>
</organism>
<reference evidence="2" key="1">
    <citation type="journal article" date="2020" name="Stud. Mycol.">
        <title>101 Dothideomycetes genomes: a test case for predicting lifestyles and emergence of pathogens.</title>
        <authorList>
            <person name="Haridas S."/>
            <person name="Albert R."/>
            <person name="Binder M."/>
            <person name="Bloem J."/>
            <person name="Labutti K."/>
            <person name="Salamov A."/>
            <person name="Andreopoulos B."/>
            <person name="Baker S."/>
            <person name="Barry K."/>
            <person name="Bills G."/>
            <person name="Bluhm B."/>
            <person name="Cannon C."/>
            <person name="Castanera R."/>
            <person name="Culley D."/>
            <person name="Daum C."/>
            <person name="Ezra D."/>
            <person name="Gonzalez J."/>
            <person name="Henrissat B."/>
            <person name="Kuo A."/>
            <person name="Liang C."/>
            <person name="Lipzen A."/>
            <person name="Lutzoni F."/>
            <person name="Magnuson J."/>
            <person name="Mondo S."/>
            <person name="Nolan M."/>
            <person name="Ohm R."/>
            <person name="Pangilinan J."/>
            <person name="Park H.-J."/>
            <person name="Ramirez L."/>
            <person name="Alfaro M."/>
            <person name="Sun H."/>
            <person name="Tritt A."/>
            <person name="Yoshinaga Y."/>
            <person name="Zwiers L.-H."/>
            <person name="Turgeon B."/>
            <person name="Goodwin S."/>
            <person name="Spatafora J."/>
            <person name="Crous P."/>
            <person name="Grigoriev I."/>
        </authorList>
    </citation>
    <scope>NUCLEOTIDE SEQUENCE</scope>
    <source>
        <strain evidence="2">CBS 107.79</strain>
    </source>
</reference>
<dbReference type="AlphaFoldDB" id="A0A6A5V6E1"/>
<dbReference type="Proteomes" id="UP000800036">
    <property type="component" value="Unassembled WGS sequence"/>
</dbReference>
<dbReference type="GO" id="GO:0005576">
    <property type="term" value="C:extracellular region"/>
    <property type="evidence" value="ECO:0007669"/>
    <property type="project" value="TreeGrafter"/>
</dbReference>
<evidence type="ECO:0008006" key="4">
    <source>
        <dbReference type="Google" id="ProtNLM"/>
    </source>
</evidence>
<dbReference type="EMBL" id="ML976685">
    <property type="protein sequence ID" value="KAF1972644.1"/>
    <property type="molecule type" value="Genomic_DNA"/>
</dbReference>
<dbReference type="OrthoDB" id="2422134at2759"/>
<protein>
    <recommendedName>
        <fullName evidence="4">Hydrophobic surface binding protein A</fullName>
    </recommendedName>
</protein>
<evidence type="ECO:0000313" key="3">
    <source>
        <dbReference type="Proteomes" id="UP000800036"/>
    </source>
</evidence>
<dbReference type="InterPro" id="IPR021054">
    <property type="entry name" value="Cell_wall_mannoprotein_1"/>
</dbReference>
<proteinExistence type="predicted"/>
<name>A0A6A5V6E1_9PLEO</name>
<keyword evidence="3" id="KW-1185">Reference proteome</keyword>
<sequence length="182" mass="19062">MYILPILTLVPLAYSLPSKTRQASSLAPQIIEQISTINASLISLTTAVNTFDGTLLHVLPQSLGVITAETSLDAAILKTTFTTKHSGNFTETESNSVVGTLAGLIAPIQTSLTALSGKYKVFKKTLESPIVLLDLKILKAHTDDLIDAVTAKVVPASAGLLGLGKSIIDAAFDDVIAVYQGA</sequence>
<keyword evidence="1" id="KW-0732">Signal</keyword>
<dbReference type="Pfam" id="PF12296">
    <property type="entry name" value="HsbA"/>
    <property type="match status" value="1"/>
</dbReference>
<feature type="chain" id="PRO_5025666627" description="Hydrophobic surface binding protein A" evidence="1">
    <location>
        <begin position="16"/>
        <end position="182"/>
    </location>
</feature>
<accession>A0A6A5V6E1</accession>
<dbReference type="Gene3D" id="1.20.1280.140">
    <property type="match status" value="1"/>
</dbReference>
<dbReference type="PANTHER" id="PTHR38123:SF1">
    <property type="entry name" value="HYDROPHOBIC SURFACE BINDING PROTEIN"/>
    <property type="match status" value="1"/>
</dbReference>
<feature type="signal peptide" evidence="1">
    <location>
        <begin position="1"/>
        <end position="15"/>
    </location>
</feature>
<evidence type="ECO:0000313" key="2">
    <source>
        <dbReference type="EMBL" id="KAF1972644.1"/>
    </source>
</evidence>
<evidence type="ECO:0000256" key="1">
    <source>
        <dbReference type="SAM" id="SignalP"/>
    </source>
</evidence>
<dbReference type="PANTHER" id="PTHR38123">
    <property type="entry name" value="CELL WALL SERINE-THREONINE-RICH GALACTOMANNOPROTEIN MP1 (AFU_ORTHOLOGUE AFUA_4G03240)"/>
    <property type="match status" value="1"/>
</dbReference>